<dbReference type="InterPro" id="IPR001064">
    <property type="entry name" value="Beta/gamma_crystallin"/>
</dbReference>
<accession>A0ABP1RTD2</accession>
<name>A0ABP1RTD2_9HEXA</name>
<evidence type="ECO:0000259" key="3">
    <source>
        <dbReference type="PROSITE" id="PS50915"/>
    </source>
</evidence>
<dbReference type="Gene3D" id="2.60.20.10">
    <property type="entry name" value="Crystallins"/>
    <property type="match status" value="1"/>
</dbReference>
<proteinExistence type="inferred from homology"/>
<keyword evidence="5" id="KW-1185">Reference proteome</keyword>
<dbReference type="InterPro" id="IPR011024">
    <property type="entry name" value="G_crystallin-like"/>
</dbReference>
<dbReference type="EMBL" id="CAXLJM020000107">
    <property type="protein sequence ID" value="CAL8135080.1"/>
    <property type="molecule type" value="Genomic_DNA"/>
</dbReference>
<evidence type="ECO:0000313" key="5">
    <source>
        <dbReference type="Proteomes" id="UP001642540"/>
    </source>
</evidence>
<dbReference type="PROSITE" id="PS50915">
    <property type="entry name" value="CRYSTALLIN_BETA_GAMMA"/>
    <property type="match status" value="1"/>
</dbReference>
<organism evidence="4 5">
    <name type="scientific">Orchesella dallaii</name>
    <dbReference type="NCBI Taxonomy" id="48710"/>
    <lineage>
        <taxon>Eukaryota</taxon>
        <taxon>Metazoa</taxon>
        <taxon>Ecdysozoa</taxon>
        <taxon>Arthropoda</taxon>
        <taxon>Hexapoda</taxon>
        <taxon>Collembola</taxon>
        <taxon>Entomobryomorpha</taxon>
        <taxon>Entomobryoidea</taxon>
        <taxon>Orchesellidae</taxon>
        <taxon>Orchesellinae</taxon>
        <taxon>Orchesella</taxon>
    </lineage>
</organism>
<feature type="domain" description="Beta/gamma crystallin 'Greek key'" evidence="3">
    <location>
        <begin position="77"/>
        <end position="119"/>
    </location>
</feature>
<protein>
    <recommendedName>
        <fullName evidence="3">Beta/gamma crystallin 'Greek key' domain-containing protein</fullName>
    </recommendedName>
</protein>
<keyword evidence="2" id="KW-0677">Repeat</keyword>
<comment type="similarity">
    <text evidence="1">Belongs to the beta/gamma-crystallin family.</text>
</comment>
<gene>
    <name evidence="4" type="ORF">ODALV1_LOCUS25818</name>
</gene>
<dbReference type="Proteomes" id="UP001642540">
    <property type="component" value="Unassembled WGS sequence"/>
</dbReference>
<reference evidence="4 5" key="1">
    <citation type="submission" date="2024-08" db="EMBL/GenBank/DDBJ databases">
        <authorList>
            <person name="Cucini C."/>
            <person name="Frati F."/>
        </authorList>
    </citation>
    <scope>NUCLEOTIDE SEQUENCE [LARGE SCALE GENOMIC DNA]</scope>
</reference>
<evidence type="ECO:0000256" key="2">
    <source>
        <dbReference type="ARBA" id="ARBA00022737"/>
    </source>
</evidence>
<evidence type="ECO:0000256" key="1">
    <source>
        <dbReference type="ARBA" id="ARBA00009646"/>
    </source>
</evidence>
<evidence type="ECO:0000313" key="4">
    <source>
        <dbReference type="EMBL" id="CAL8135080.1"/>
    </source>
</evidence>
<sequence length="162" mass="18005">MGYSSLPLHHSVHNRSSEKNLTEDICLALPHLYYCLPHSFTGALIPETMKVQSLPSLHLKQILVILFVAICSTSHAATIIVYENDNFSGESQNLEVGWNYCTNLPGHWNDRVSSVNTQGACIHVYEHWNCEGRSERIAVGTANHAYLGGLGFNDMMSSVKEC</sequence>
<comment type="caution">
    <text evidence="4">The sequence shown here is derived from an EMBL/GenBank/DDBJ whole genome shotgun (WGS) entry which is preliminary data.</text>
</comment>
<dbReference type="SUPFAM" id="SSF49695">
    <property type="entry name" value="gamma-Crystallin-like"/>
    <property type="match status" value="1"/>
</dbReference>